<evidence type="ECO:0000256" key="6">
    <source>
        <dbReference type="ARBA" id="ARBA00022989"/>
    </source>
</evidence>
<name>A0A6J2JLY7_BOMMA</name>
<accession>A0A6J2JLY7</accession>
<dbReference type="PANTHER" id="PTHR45911:SF4">
    <property type="entry name" value="MULTIPLE C2 AND TRANSMEMBRANE DOMAIN-CONTAINING PROTEIN"/>
    <property type="match status" value="1"/>
</dbReference>
<dbReference type="GeneID" id="114243284"/>
<evidence type="ECO:0000256" key="5">
    <source>
        <dbReference type="ARBA" id="ARBA00022837"/>
    </source>
</evidence>
<dbReference type="SMART" id="SM00239">
    <property type="entry name" value="C2"/>
    <property type="match status" value="1"/>
</dbReference>
<keyword evidence="7 8" id="KW-0472">Membrane</keyword>
<protein>
    <submittedName>
        <fullName evidence="11">Multiple C2 and transmembrane domain-containing protein-like</fullName>
    </submittedName>
</protein>
<dbReference type="Gene3D" id="2.60.40.150">
    <property type="entry name" value="C2 domain"/>
    <property type="match status" value="1"/>
</dbReference>
<proteinExistence type="predicted"/>
<evidence type="ECO:0000256" key="8">
    <source>
        <dbReference type="SAM" id="Phobius"/>
    </source>
</evidence>
<dbReference type="InterPro" id="IPR035892">
    <property type="entry name" value="C2_domain_sf"/>
</dbReference>
<dbReference type="GO" id="GO:0005509">
    <property type="term" value="F:calcium ion binding"/>
    <property type="evidence" value="ECO:0007669"/>
    <property type="project" value="TreeGrafter"/>
</dbReference>
<reference evidence="11" key="1">
    <citation type="submission" date="2025-08" db="UniProtKB">
        <authorList>
            <consortium name="RefSeq"/>
        </authorList>
    </citation>
    <scope>IDENTIFICATION</scope>
    <source>
        <tissue evidence="11">Silk gland</tissue>
    </source>
</reference>
<organism evidence="10 11">
    <name type="scientific">Bombyx mandarina</name>
    <name type="common">Wild silk moth</name>
    <name type="synonym">Wild silkworm</name>
    <dbReference type="NCBI Taxonomy" id="7092"/>
    <lineage>
        <taxon>Eukaryota</taxon>
        <taxon>Metazoa</taxon>
        <taxon>Ecdysozoa</taxon>
        <taxon>Arthropoda</taxon>
        <taxon>Hexapoda</taxon>
        <taxon>Insecta</taxon>
        <taxon>Pterygota</taxon>
        <taxon>Neoptera</taxon>
        <taxon>Endopterygota</taxon>
        <taxon>Lepidoptera</taxon>
        <taxon>Glossata</taxon>
        <taxon>Ditrysia</taxon>
        <taxon>Bombycoidea</taxon>
        <taxon>Bombycidae</taxon>
        <taxon>Bombycinae</taxon>
        <taxon>Bombyx</taxon>
    </lineage>
</organism>
<evidence type="ECO:0000256" key="4">
    <source>
        <dbReference type="ARBA" id="ARBA00022737"/>
    </source>
</evidence>
<dbReference type="KEGG" id="bman:114243284"/>
<evidence type="ECO:0000256" key="2">
    <source>
        <dbReference type="ARBA" id="ARBA00022692"/>
    </source>
</evidence>
<keyword evidence="2 8" id="KW-0812">Transmembrane</keyword>
<comment type="subcellular location">
    <subcellularLocation>
        <location evidence="1">Membrane</location>
        <topology evidence="1">Multi-pass membrane protein</topology>
    </subcellularLocation>
</comment>
<dbReference type="Pfam" id="PF08372">
    <property type="entry name" value="PRT_C"/>
    <property type="match status" value="1"/>
</dbReference>
<dbReference type="Pfam" id="PF00168">
    <property type="entry name" value="C2"/>
    <property type="match status" value="1"/>
</dbReference>
<dbReference type="InterPro" id="IPR000008">
    <property type="entry name" value="C2_dom"/>
</dbReference>
<feature type="domain" description="C2" evidence="9">
    <location>
        <begin position="204"/>
        <end position="325"/>
    </location>
</feature>
<evidence type="ECO:0000259" key="9">
    <source>
        <dbReference type="PROSITE" id="PS50004"/>
    </source>
</evidence>
<dbReference type="InterPro" id="IPR013583">
    <property type="entry name" value="MCTP_C"/>
</dbReference>
<dbReference type="SUPFAM" id="SSF49562">
    <property type="entry name" value="C2 domain (Calcium/lipid-binding domain, CaLB)"/>
    <property type="match status" value="1"/>
</dbReference>
<dbReference type="PROSITE" id="PS50004">
    <property type="entry name" value="C2"/>
    <property type="match status" value="1"/>
</dbReference>
<dbReference type="GO" id="GO:0016020">
    <property type="term" value="C:membrane"/>
    <property type="evidence" value="ECO:0007669"/>
    <property type="project" value="UniProtKB-SubCell"/>
</dbReference>
<dbReference type="OrthoDB" id="5973539at2759"/>
<evidence type="ECO:0000313" key="10">
    <source>
        <dbReference type="Proteomes" id="UP000504629"/>
    </source>
</evidence>
<feature type="transmembrane region" description="Helical" evidence="8">
    <location>
        <begin position="644"/>
        <end position="669"/>
    </location>
</feature>
<evidence type="ECO:0000256" key="3">
    <source>
        <dbReference type="ARBA" id="ARBA00022723"/>
    </source>
</evidence>
<sequence>MGERAKSHFGDFKKTHFAKLHERIQRKYEEMQWKLEKSKSVDVLSTLKDDYAFKEIKFASTLDITAESDEIFEEVQNHSSLEKHTLLIKDMNRNDANLEYVDFKEASISESEGFTPLEKYENGREDKFFGDDFSKMSLESLNEVASGSDGELTPPATPPKISIRNRIGSKISAVKEKRWREEKVKNPNKDRKREHRDKVEKFILSNTTKQDLRSLKKTKLGTVTIALIDATDLETEGPEERTRMLFCRFRLGTEKHKSKTAKGNTTKLKWQELFSLSMYEDHLLELSLCDKDFCIGRTIIDLNNLDKEKTHEMRLKIEGEISVVQIFLLITISGIPLHNTIADLEDYEATTKELDVVKKKFYKSSHIILCTDSRLLELEKHNSNKFSTEMIILIRFSIVLDGLHNYQSLLNTSIVNDITSVIEVTVHDEKRSEDIAKITIPLLKINNGVKKWYALKHTTQRERARGTNPRILLEMKVTWNLTKASLRSFTPKQTKYLETKAKFDRHLFARNISRAKYVTAWVLNAIQIVKTCFEWESRKSNTLALTLWLLFCWFFKMWMLPLLLLIPFIWYRPPRYYLVNWKRYFKGMPIEDDHSKKEKDEKNTSLRQKIQSLQEMVQTVQNFIGTFASLHERVKNLFNFTVPFLSFLTIFMIIIIAFVMFVIPVKYIFMGWGVHKFTRKILRPNRIPNNEILDLLSRVPDDETLLDCEELPLEEPEEDVVES</sequence>
<dbReference type="PANTHER" id="PTHR45911">
    <property type="entry name" value="C2 DOMAIN-CONTAINING PROTEIN"/>
    <property type="match status" value="1"/>
</dbReference>
<keyword evidence="6 8" id="KW-1133">Transmembrane helix</keyword>
<dbReference type="AlphaFoldDB" id="A0A6J2JLY7"/>
<keyword evidence="10" id="KW-1185">Reference proteome</keyword>
<evidence type="ECO:0000256" key="7">
    <source>
        <dbReference type="ARBA" id="ARBA00023136"/>
    </source>
</evidence>
<evidence type="ECO:0000256" key="1">
    <source>
        <dbReference type="ARBA" id="ARBA00004141"/>
    </source>
</evidence>
<evidence type="ECO:0000313" key="11">
    <source>
        <dbReference type="RefSeq" id="XP_028030520.1"/>
    </source>
</evidence>
<keyword evidence="3" id="KW-0479">Metal-binding</keyword>
<dbReference type="Proteomes" id="UP000504629">
    <property type="component" value="Unplaced"/>
</dbReference>
<keyword evidence="5" id="KW-0106">Calcium</keyword>
<keyword evidence="4" id="KW-0677">Repeat</keyword>
<dbReference type="RefSeq" id="XP_028030520.1">
    <property type="nucleotide sequence ID" value="XM_028174719.1"/>
</dbReference>
<gene>
    <name evidence="11" type="primary">LOC114243284</name>
</gene>
<feature type="transmembrane region" description="Helical" evidence="8">
    <location>
        <begin position="547"/>
        <end position="571"/>
    </location>
</feature>